<evidence type="ECO:0000256" key="1">
    <source>
        <dbReference type="SAM" id="MobiDB-lite"/>
    </source>
</evidence>
<dbReference type="EMBL" id="NHYD01001049">
    <property type="protein sequence ID" value="PPQ92356.1"/>
    <property type="molecule type" value="Genomic_DNA"/>
</dbReference>
<reference evidence="2 3" key="1">
    <citation type="journal article" date="2018" name="Evol. Lett.">
        <title>Horizontal gene cluster transfer increased hallucinogenic mushroom diversity.</title>
        <authorList>
            <person name="Reynolds H.T."/>
            <person name="Vijayakumar V."/>
            <person name="Gluck-Thaler E."/>
            <person name="Korotkin H.B."/>
            <person name="Matheny P.B."/>
            <person name="Slot J.C."/>
        </authorList>
    </citation>
    <scope>NUCLEOTIDE SEQUENCE [LARGE SCALE GENOMIC DNA]</scope>
    <source>
        <strain evidence="2 3">2631</strain>
    </source>
</reference>
<sequence>MHRAPSPYRSSSPFAPHSVDRMYTAQQTLPTGAAQVGPGTTIVVSQPGPDGRMTYQPHTAVSASYQTPSGIVSGIQWIPTEPANYAPPSGTQHVSVSGSDPSSWGISYSSSLSDRHRAEEKKKKQEEKEANRYREQEARNNSEYDRIARERDAQVSGIRDRSRSFSAGSAPPPASVPFPGQGASSAYPTHPTVAANGYPTNPYSNYGTPMGPPQPPVVPSIYPTGFTTHSRNHSGSFSDITRQMKEMELDRNKEHPEPRSRKSSSVGRSGAYSTSENPYERSRTISGNYPDRPNPNANSNPYPPGTYPSVQPYSIPTKTQIKYPDSYPSASRYVASSPNMRPSDIASSYGTASSTGYSGSDYSSTRTSGDPILRSTTPFGNPPPQFYPRGHILEGQPIINNMMSQSRSRASSRAPSPNPVTKPSSYSGKSPYIPAVSIPAEPQQLAAPEAFSRPINAANSFTLFDLIKVQDMEDLCDPPYPKMPPVLTTHDIYHDDWKRCMQDLGRSWTGQLPVPGLGQDGLPPRRSTLAVDLVSLWNQSFFFPRGVELILYKGRERRTGPQAGQAAVRLPKYNDADDSSSSSSSSSSSDSEDSDYGKRMTDPYGRPLAGQVEIQEARRRREEKQEKKRRRKEKKARRKAKARDKTYTVYVACLPRGPTAIPYNSRPGAVQGGLGTTPTIPAGYVASAYAPPNAMTAYGVPNTTPAYGTPNATPAYGAPIGIPVSRSYGYGGGY</sequence>
<comment type="caution">
    <text evidence="2">The sequence shown here is derived from an EMBL/GenBank/DDBJ whole genome shotgun (WGS) entry which is preliminary data.</text>
</comment>
<feature type="compositionally biased region" description="Low complexity" evidence="1">
    <location>
        <begin position="95"/>
        <end position="112"/>
    </location>
</feature>
<name>A0A409XNU2_PSICY</name>
<dbReference type="InParanoid" id="A0A409XNU2"/>
<feature type="compositionally biased region" description="Basic and acidic residues" evidence="1">
    <location>
        <begin position="113"/>
        <end position="163"/>
    </location>
</feature>
<feature type="compositionally biased region" description="Low complexity" evidence="1">
    <location>
        <begin position="347"/>
        <end position="369"/>
    </location>
</feature>
<feature type="compositionally biased region" description="Low complexity" evidence="1">
    <location>
        <begin position="404"/>
        <end position="415"/>
    </location>
</feature>
<dbReference type="STRING" id="93625.A0A409XNU2"/>
<keyword evidence="3" id="KW-1185">Reference proteome</keyword>
<organism evidence="2 3">
    <name type="scientific">Psilocybe cyanescens</name>
    <dbReference type="NCBI Taxonomy" id="93625"/>
    <lineage>
        <taxon>Eukaryota</taxon>
        <taxon>Fungi</taxon>
        <taxon>Dikarya</taxon>
        <taxon>Basidiomycota</taxon>
        <taxon>Agaricomycotina</taxon>
        <taxon>Agaricomycetes</taxon>
        <taxon>Agaricomycetidae</taxon>
        <taxon>Agaricales</taxon>
        <taxon>Agaricineae</taxon>
        <taxon>Strophariaceae</taxon>
        <taxon>Psilocybe</taxon>
    </lineage>
</organism>
<proteinExistence type="predicted"/>
<protein>
    <submittedName>
        <fullName evidence="2">Uncharacterized protein</fullName>
    </submittedName>
</protein>
<feature type="region of interest" description="Disordered" evidence="1">
    <location>
        <begin position="31"/>
        <end position="56"/>
    </location>
</feature>
<feature type="compositionally biased region" description="Basic and acidic residues" evidence="1">
    <location>
        <begin position="615"/>
        <end position="626"/>
    </location>
</feature>
<dbReference type="Proteomes" id="UP000283269">
    <property type="component" value="Unassembled WGS sequence"/>
</dbReference>
<feature type="compositionally biased region" description="Polar residues" evidence="1">
    <location>
        <begin position="198"/>
        <end position="207"/>
    </location>
</feature>
<feature type="region of interest" description="Disordered" evidence="1">
    <location>
        <begin position="404"/>
        <end position="428"/>
    </location>
</feature>
<gene>
    <name evidence="2" type="ORF">CVT25_008706</name>
</gene>
<feature type="region of interest" description="Disordered" evidence="1">
    <location>
        <begin position="83"/>
        <end position="369"/>
    </location>
</feature>
<feature type="compositionally biased region" description="Basic and acidic residues" evidence="1">
    <location>
        <begin position="242"/>
        <end position="260"/>
    </location>
</feature>
<accession>A0A409XNU2</accession>
<evidence type="ECO:0000313" key="2">
    <source>
        <dbReference type="EMBL" id="PPQ92356.1"/>
    </source>
</evidence>
<feature type="region of interest" description="Disordered" evidence="1">
    <location>
        <begin position="560"/>
        <end position="642"/>
    </location>
</feature>
<feature type="compositionally biased region" description="Basic residues" evidence="1">
    <location>
        <begin position="627"/>
        <end position="642"/>
    </location>
</feature>
<dbReference type="OrthoDB" id="1719357at2759"/>
<feature type="compositionally biased region" description="Polar residues" evidence="1">
    <location>
        <begin position="225"/>
        <end position="241"/>
    </location>
</feature>
<feature type="compositionally biased region" description="Polar residues" evidence="1">
    <location>
        <begin position="308"/>
        <end position="320"/>
    </location>
</feature>
<evidence type="ECO:0000313" key="3">
    <source>
        <dbReference type="Proteomes" id="UP000283269"/>
    </source>
</evidence>
<feature type="compositionally biased region" description="Low complexity" evidence="1">
    <location>
        <begin position="579"/>
        <end position="589"/>
    </location>
</feature>
<dbReference type="AlphaFoldDB" id="A0A409XNU2"/>